<evidence type="ECO:0000313" key="3">
    <source>
        <dbReference type="Proteomes" id="UP001521116"/>
    </source>
</evidence>
<feature type="non-terminal residue" evidence="2">
    <location>
        <position position="85"/>
    </location>
</feature>
<dbReference type="InterPro" id="IPR036291">
    <property type="entry name" value="NAD(P)-bd_dom_sf"/>
</dbReference>
<evidence type="ECO:0000313" key="2">
    <source>
        <dbReference type="EMBL" id="KAL1627962.1"/>
    </source>
</evidence>
<dbReference type="SUPFAM" id="SSF51735">
    <property type="entry name" value="NAD(P)-binding Rossmann-fold domains"/>
    <property type="match status" value="1"/>
</dbReference>
<protein>
    <recommendedName>
        <fullName evidence="1">NAD(P)-binding domain-containing protein</fullName>
    </recommendedName>
</protein>
<proteinExistence type="predicted"/>
<sequence>MSQHILLIGGHGKVAQHMTPLLLARSHAVTSMIRDPAQAGAITKLGEGQPGKLNVLVRSVEDVKSESDARKILDEVKPSWVIWSA</sequence>
<gene>
    <name evidence="2" type="ORF">SLS56_006105</name>
</gene>
<organism evidence="2 3">
    <name type="scientific">Neofusicoccum ribis</name>
    <dbReference type="NCBI Taxonomy" id="45134"/>
    <lineage>
        <taxon>Eukaryota</taxon>
        <taxon>Fungi</taxon>
        <taxon>Dikarya</taxon>
        <taxon>Ascomycota</taxon>
        <taxon>Pezizomycotina</taxon>
        <taxon>Dothideomycetes</taxon>
        <taxon>Dothideomycetes incertae sedis</taxon>
        <taxon>Botryosphaeriales</taxon>
        <taxon>Botryosphaeriaceae</taxon>
        <taxon>Neofusicoccum</taxon>
    </lineage>
</organism>
<dbReference type="Gene3D" id="3.40.50.720">
    <property type="entry name" value="NAD(P)-binding Rossmann-like Domain"/>
    <property type="match status" value="1"/>
</dbReference>
<evidence type="ECO:0000259" key="1">
    <source>
        <dbReference type="Pfam" id="PF13460"/>
    </source>
</evidence>
<keyword evidence="3" id="KW-1185">Reference proteome</keyword>
<dbReference type="Proteomes" id="UP001521116">
    <property type="component" value="Unassembled WGS sequence"/>
</dbReference>
<feature type="domain" description="NAD(P)-binding" evidence="1">
    <location>
        <begin position="9"/>
        <end position="64"/>
    </location>
</feature>
<dbReference type="EMBL" id="JAJVDC020000067">
    <property type="protein sequence ID" value="KAL1627962.1"/>
    <property type="molecule type" value="Genomic_DNA"/>
</dbReference>
<dbReference type="Pfam" id="PF13460">
    <property type="entry name" value="NAD_binding_10"/>
    <property type="match status" value="1"/>
</dbReference>
<reference evidence="2 3" key="1">
    <citation type="submission" date="2024-02" db="EMBL/GenBank/DDBJ databases">
        <title>De novo assembly and annotation of 12 fungi associated with fruit tree decline syndrome in Ontario, Canada.</title>
        <authorList>
            <person name="Sulman M."/>
            <person name="Ellouze W."/>
            <person name="Ilyukhin E."/>
        </authorList>
    </citation>
    <scope>NUCLEOTIDE SEQUENCE [LARGE SCALE GENOMIC DNA]</scope>
    <source>
        <strain evidence="2 3">M1-105</strain>
    </source>
</reference>
<dbReference type="InterPro" id="IPR016040">
    <property type="entry name" value="NAD(P)-bd_dom"/>
</dbReference>
<comment type="caution">
    <text evidence="2">The sequence shown here is derived from an EMBL/GenBank/DDBJ whole genome shotgun (WGS) entry which is preliminary data.</text>
</comment>
<accession>A0ABR3SRI0</accession>
<name>A0ABR3SRI0_9PEZI</name>